<evidence type="ECO:0000256" key="1">
    <source>
        <dbReference type="SAM" id="MobiDB-lite"/>
    </source>
</evidence>
<feature type="compositionally biased region" description="Polar residues" evidence="1">
    <location>
        <begin position="577"/>
        <end position="590"/>
    </location>
</feature>
<dbReference type="AlphaFoldDB" id="A0A5N5DS79"/>
<feature type="compositionally biased region" description="Polar residues" evidence="1">
    <location>
        <begin position="220"/>
        <end position="270"/>
    </location>
</feature>
<proteinExistence type="predicted"/>
<feature type="region of interest" description="Disordered" evidence="1">
    <location>
        <begin position="179"/>
        <end position="270"/>
    </location>
</feature>
<accession>A0A5N5DS79</accession>
<evidence type="ECO:0000313" key="3">
    <source>
        <dbReference type="Proteomes" id="UP000325902"/>
    </source>
</evidence>
<feature type="region of interest" description="Disordered" evidence="1">
    <location>
        <begin position="53"/>
        <end position="166"/>
    </location>
</feature>
<name>A0A5N5DS79_9PEZI</name>
<feature type="compositionally biased region" description="Polar residues" evidence="1">
    <location>
        <begin position="76"/>
        <end position="89"/>
    </location>
</feature>
<comment type="caution">
    <text evidence="2">The sequence shown here is derived from an EMBL/GenBank/DDBJ whole genome shotgun (WGS) entry which is preliminary data.</text>
</comment>
<feature type="compositionally biased region" description="Polar residues" evidence="1">
    <location>
        <begin position="108"/>
        <end position="117"/>
    </location>
</feature>
<dbReference type="Proteomes" id="UP000325902">
    <property type="component" value="Unassembled WGS sequence"/>
</dbReference>
<protein>
    <submittedName>
        <fullName evidence="2">Uncharacterized protein</fullName>
    </submittedName>
</protein>
<feature type="compositionally biased region" description="Polar residues" evidence="1">
    <location>
        <begin position="125"/>
        <end position="146"/>
    </location>
</feature>
<dbReference type="EMBL" id="VCHE01000002">
    <property type="protein sequence ID" value="KAB2580878.1"/>
    <property type="molecule type" value="Genomic_DNA"/>
</dbReference>
<feature type="compositionally biased region" description="Low complexity" evidence="1">
    <location>
        <begin position="147"/>
        <end position="158"/>
    </location>
</feature>
<sequence>MSAPGQHPPNNLNKQMQVSQEGAFSNASQPTNGIMQLMHHATEPMEGVIEHAPQPADGVAFGGAPHPQNHADEHSFPQQSISDQGTHLQSGRVDSASPQTMGPVAYNHNPQSFTFGEQSFPPNPYQQHIVNNYASTTGSAQEGQDNAGSQESASSSGAFQNPPHQLNGQHRQMQAFDAHEALSSQASDATQDPVRAADAPSVQNRATHHRSESMEGIINNAPQPQNRAFEHSTPSESQETDFSYQQLSDGPGSVSSPSKSIENGQGEDNTTETLRELRKVAYTIAHPPKSAFQTFRIIRSFLRRQFPRHFRADKRIIKVGSPLIALGRERLNVSELMWNSMMEEDIATRPEMPIKIEQRQIVRCDEQHSLEDHSPAGTASIACAKCPPQKFDSEKNPSSRYLMCLACIGQHEKALAEHNPTLAGLIRGSAWARLCEDCQEKCNQFKPCSCEWEVPLCLDHRRKHLEELMSRAQADGYILPAPMFPLEDLKDTDPMIEGRAIGKDELADPYLATHEFRPWCGHCWHNDATMGIPYAWKCFICMGYFVLPEDVLSAWFPHMAPPEKNRNCEEETEETFQEGSSASTDFDFTL</sequence>
<organism evidence="2 3">
    <name type="scientific">Lasiodiplodia theobromae</name>
    <dbReference type="NCBI Taxonomy" id="45133"/>
    <lineage>
        <taxon>Eukaryota</taxon>
        <taxon>Fungi</taxon>
        <taxon>Dikarya</taxon>
        <taxon>Ascomycota</taxon>
        <taxon>Pezizomycotina</taxon>
        <taxon>Dothideomycetes</taxon>
        <taxon>Dothideomycetes incertae sedis</taxon>
        <taxon>Botryosphaeriales</taxon>
        <taxon>Botryosphaeriaceae</taxon>
        <taxon>Lasiodiplodia</taxon>
    </lineage>
</organism>
<keyword evidence="3" id="KW-1185">Reference proteome</keyword>
<evidence type="ECO:0000313" key="2">
    <source>
        <dbReference type="EMBL" id="KAB2580878.1"/>
    </source>
</evidence>
<feature type="region of interest" description="Disordered" evidence="1">
    <location>
        <begin position="563"/>
        <end position="590"/>
    </location>
</feature>
<reference evidence="2 3" key="1">
    <citation type="journal article" date="2019" name="Sci. Rep.">
        <title>A multi-omics analysis of the grapevine pathogen Lasiodiplodia theobromae reveals that temperature affects the expression of virulence- and pathogenicity-related genes.</title>
        <authorList>
            <person name="Felix C."/>
            <person name="Meneses R."/>
            <person name="Goncalves M.F.M."/>
            <person name="Tilleman L."/>
            <person name="Duarte A.S."/>
            <person name="Jorrin-Novo J.V."/>
            <person name="Van de Peer Y."/>
            <person name="Deforce D."/>
            <person name="Van Nieuwerburgh F."/>
            <person name="Esteves A.C."/>
            <person name="Alves A."/>
        </authorList>
    </citation>
    <scope>NUCLEOTIDE SEQUENCE [LARGE SCALE GENOMIC DNA]</scope>
    <source>
        <strain evidence="2 3">LA-SOL3</strain>
    </source>
</reference>
<dbReference type="OrthoDB" id="10597715at2759"/>
<gene>
    <name evidence="2" type="ORF">DBV05_g508</name>
</gene>